<evidence type="ECO:0000313" key="3">
    <source>
        <dbReference type="Proteomes" id="UP000024635"/>
    </source>
</evidence>
<evidence type="ECO:0000313" key="2">
    <source>
        <dbReference type="EMBL" id="EYC36957.1"/>
    </source>
</evidence>
<sequence>MRDSISRYYTASGWTAKKENDRTRDEAVEMTADEEMDCGESVVRGENTEDGENRDLAAPRVKMEVEQEPASFGNKSPEFLASPVVSLYSPRDESIFSTDDMLDEKVDLPETDPSLLNSYFLVEGVMLMQLFMVCQLCSAKLPPSRVRLTAMGTAPVVHYYCSRCALQKGGIRRWEGQRRAVEHTHEKSFLGNVMVAISAVTTGTRFVVRITESVICITYHCNYISLHQELQRWAKQLRLAFISDSSFWKWFKWCKPAIEKVYHRHQQKILEVVRSRCAGMEGLHLAADGAFDSRGYSALIGKVAIVDLETSLVLHTEVLHRSETNGSSSQMEVEGLRRLLRWLAADGWKIASITTDRNRSFPALLDEMKEEIGNVPHFWDGWHLVKWFGNNLRKEAKRKDCAPLSVWYEKLKTHMWKSIEVGSGERIRHIFNTCLKHVQDVHLWPKEEATGPFTRCGHSAIEGPRPDIIREGTPAFERLRSVVLNKVLQRDLPKASPRGGTSVCEAKNALDRLYCRKEIFYPLFTYKLYAMLSTMHFNTLRVAELAGERRVERVVEVQRKYFTRTSRVVFKTPVEHVWRQEIMQAVLDARKEHLEAPSAEDVDALDVQEMVEAEAAFYEGDPEPNLESEADSDEEEYEEEL</sequence>
<dbReference type="AlphaFoldDB" id="A0A016WCE5"/>
<accession>A0A016WCE5</accession>
<dbReference type="EMBL" id="JARK01000441">
    <property type="protein sequence ID" value="EYC36957.1"/>
    <property type="molecule type" value="Genomic_DNA"/>
</dbReference>
<dbReference type="Proteomes" id="UP000024635">
    <property type="component" value="Unassembled WGS sequence"/>
</dbReference>
<dbReference type="PANTHER" id="PTHR31751">
    <property type="entry name" value="SI:CH211-108C17.2-RELATED-RELATED"/>
    <property type="match status" value="1"/>
</dbReference>
<comment type="caution">
    <text evidence="2">The sequence shown here is derived from an EMBL/GenBank/DDBJ whole genome shotgun (WGS) entry which is preliminary data.</text>
</comment>
<reference evidence="3" key="1">
    <citation type="journal article" date="2015" name="Nat. Genet.">
        <title>The genome and transcriptome of the zoonotic hookworm Ancylostoma ceylanicum identify infection-specific gene families.</title>
        <authorList>
            <person name="Schwarz E.M."/>
            <person name="Hu Y."/>
            <person name="Antoshechkin I."/>
            <person name="Miller M.M."/>
            <person name="Sternberg P.W."/>
            <person name="Aroian R.V."/>
        </authorList>
    </citation>
    <scope>NUCLEOTIDE SEQUENCE</scope>
    <source>
        <strain evidence="3">HY135</strain>
    </source>
</reference>
<protein>
    <submittedName>
        <fullName evidence="2">Uncharacterized protein</fullName>
    </submittedName>
</protein>
<feature type="region of interest" description="Disordered" evidence="1">
    <location>
        <begin position="19"/>
        <end position="55"/>
    </location>
</feature>
<feature type="region of interest" description="Disordered" evidence="1">
    <location>
        <begin position="616"/>
        <end position="641"/>
    </location>
</feature>
<name>A0A016WCE5_9BILA</name>
<dbReference type="OrthoDB" id="5814287at2759"/>
<keyword evidence="3" id="KW-1185">Reference proteome</keyword>
<organism evidence="2 3">
    <name type="scientific">Ancylostoma ceylanicum</name>
    <dbReference type="NCBI Taxonomy" id="53326"/>
    <lineage>
        <taxon>Eukaryota</taxon>
        <taxon>Metazoa</taxon>
        <taxon>Ecdysozoa</taxon>
        <taxon>Nematoda</taxon>
        <taxon>Chromadorea</taxon>
        <taxon>Rhabditida</taxon>
        <taxon>Rhabditina</taxon>
        <taxon>Rhabditomorpha</taxon>
        <taxon>Strongyloidea</taxon>
        <taxon>Ancylostomatidae</taxon>
        <taxon>Ancylostomatinae</taxon>
        <taxon>Ancylostoma</taxon>
    </lineage>
</organism>
<evidence type="ECO:0000256" key="1">
    <source>
        <dbReference type="SAM" id="MobiDB-lite"/>
    </source>
</evidence>
<feature type="compositionally biased region" description="Acidic residues" evidence="1">
    <location>
        <begin position="620"/>
        <end position="641"/>
    </location>
</feature>
<gene>
    <name evidence="2" type="primary">Acey_s0841.g2631</name>
    <name evidence="2" type="ORF">Y032_0841g2631</name>
</gene>
<dbReference type="PANTHER" id="PTHR31751:SF42">
    <property type="entry name" value="PROTEIN CBG10204"/>
    <property type="match status" value="1"/>
</dbReference>
<proteinExistence type="predicted"/>